<dbReference type="RefSeq" id="WP_203353237.1">
    <property type="nucleotide sequence ID" value="NZ_CP069127.1"/>
</dbReference>
<accession>A0ABX7FLK1</accession>
<dbReference type="Proteomes" id="UP000596248">
    <property type="component" value="Chromosome"/>
</dbReference>
<dbReference type="Gene3D" id="3.10.20.440">
    <property type="entry name" value="2Fe-2S iron-sulphur cluster binding domain, sarcosine oxidase, alpha subunit, N-terminal domain"/>
    <property type="match status" value="1"/>
</dbReference>
<evidence type="ECO:0000313" key="3">
    <source>
        <dbReference type="Proteomes" id="UP000596248"/>
    </source>
</evidence>
<name>A0ABX7FLK1_BRECH</name>
<keyword evidence="3" id="KW-1185">Reference proteome</keyword>
<dbReference type="EMBL" id="CP069127">
    <property type="protein sequence ID" value="QRG66171.1"/>
    <property type="molecule type" value="Genomic_DNA"/>
</dbReference>
<evidence type="ECO:0000256" key="1">
    <source>
        <dbReference type="ARBA" id="ARBA00023002"/>
    </source>
</evidence>
<evidence type="ECO:0000313" key="2">
    <source>
        <dbReference type="EMBL" id="QRG66171.1"/>
    </source>
</evidence>
<dbReference type="SUPFAM" id="SSF54292">
    <property type="entry name" value="2Fe-2S ferredoxin-like"/>
    <property type="match status" value="1"/>
</dbReference>
<gene>
    <name evidence="2" type="ORF">JNE38_21820</name>
</gene>
<reference evidence="2 3" key="1">
    <citation type="submission" date="2021-01" db="EMBL/GenBank/DDBJ databases">
        <title>Identification of strong promoters based on the transcriptome of Brevibacillus choshinensis.</title>
        <authorList>
            <person name="Yao D."/>
            <person name="Zhang K."/>
            <person name="Wu J."/>
        </authorList>
    </citation>
    <scope>NUCLEOTIDE SEQUENCE [LARGE SCALE GENOMIC DNA]</scope>
    <source>
        <strain evidence="2 3">HPD31-SP3</strain>
    </source>
</reference>
<protein>
    <submittedName>
        <fullName evidence="2">(2Fe-2S)-binding protein</fullName>
    </submittedName>
</protein>
<keyword evidence="1" id="KW-0560">Oxidoreductase</keyword>
<organism evidence="2 3">
    <name type="scientific">Brevibacillus choshinensis</name>
    <dbReference type="NCBI Taxonomy" id="54911"/>
    <lineage>
        <taxon>Bacteria</taxon>
        <taxon>Bacillati</taxon>
        <taxon>Bacillota</taxon>
        <taxon>Bacilli</taxon>
        <taxon>Bacillales</taxon>
        <taxon>Paenibacillaceae</taxon>
        <taxon>Brevibacillus</taxon>
    </lineage>
</organism>
<dbReference type="InterPro" id="IPR036010">
    <property type="entry name" value="2Fe-2S_ferredoxin-like_sf"/>
</dbReference>
<dbReference type="Pfam" id="PF13510">
    <property type="entry name" value="Fer2_4"/>
    <property type="match status" value="1"/>
</dbReference>
<proteinExistence type="predicted"/>
<dbReference type="InterPro" id="IPR042204">
    <property type="entry name" value="2Fe-2S-bd_N"/>
</dbReference>
<sequence length="104" mass="11146">MAANFRLPVAESSEKREQIAFTFNGQQVMGYEGEPIAVALWACGIKTIRSCGATAQPRGVYCGIGHCYECRAQVDGVANVRTCMTPLSRGTSVSSSSDWHIEGA</sequence>